<accession>A0A0F9PB23</accession>
<dbReference type="EMBL" id="LAZR01000810">
    <property type="protein sequence ID" value="KKN57285.1"/>
    <property type="molecule type" value="Genomic_DNA"/>
</dbReference>
<comment type="caution">
    <text evidence="1">The sequence shown here is derived from an EMBL/GenBank/DDBJ whole genome shotgun (WGS) entry which is preliminary data.</text>
</comment>
<name>A0A0F9PB23_9ZZZZ</name>
<proteinExistence type="predicted"/>
<dbReference type="EMBL" id="LAZR01003124">
    <property type="protein sequence ID" value="KKN21737.1"/>
    <property type="molecule type" value="Genomic_DNA"/>
</dbReference>
<organism evidence="1">
    <name type="scientific">marine sediment metagenome</name>
    <dbReference type="NCBI Taxonomy" id="412755"/>
    <lineage>
        <taxon>unclassified sequences</taxon>
        <taxon>metagenomes</taxon>
        <taxon>ecological metagenomes</taxon>
    </lineage>
</organism>
<reference evidence="1" key="1">
    <citation type="journal article" date="2015" name="Nature">
        <title>Complex archaea that bridge the gap between prokaryotes and eukaryotes.</title>
        <authorList>
            <person name="Spang A."/>
            <person name="Saw J.H."/>
            <person name="Jorgensen S.L."/>
            <person name="Zaremba-Niedzwiedzka K."/>
            <person name="Martijn J."/>
            <person name="Lind A.E."/>
            <person name="van Eijk R."/>
            <person name="Schleper C."/>
            <person name="Guy L."/>
            <person name="Ettema T.J."/>
        </authorList>
    </citation>
    <scope>NUCLEOTIDE SEQUENCE</scope>
</reference>
<protein>
    <submittedName>
        <fullName evidence="1">Uncharacterized protein</fullName>
    </submittedName>
</protein>
<dbReference type="AlphaFoldDB" id="A0A0F9PB23"/>
<evidence type="ECO:0000313" key="1">
    <source>
        <dbReference type="EMBL" id="KKN21737.1"/>
    </source>
</evidence>
<gene>
    <name evidence="2" type="ORF">LCGC14_0563660</name>
    <name evidence="1" type="ORF">LCGC14_0922380</name>
</gene>
<evidence type="ECO:0000313" key="2">
    <source>
        <dbReference type="EMBL" id="KKN57285.1"/>
    </source>
</evidence>
<sequence length="57" mass="6560">MVNKEVIIFPAKPQKQGNYYKIAIPPDLIAEGIIDPNALYEVRLRKLAKYKEVKDES</sequence>